<evidence type="ECO:0000313" key="3">
    <source>
        <dbReference type="Proteomes" id="UP001174936"/>
    </source>
</evidence>
<proteinExistence type="predicted"/>
<evidence type="ECO:0000256" key="1">
    <source>
        <dbReference type="SAM" id="Phobius"/>
    </source>
</evidence>
<keyword evidence="1" id="KW-0472">Membrane</keyword>
<organism evidence="2 3">
    <name type="scientific">Cercophora newfieldiana</name>
    <dbReference type="NCBI Taxonomy" id="92897"/>
    <lineage>
        <taxon>Eukaryota</taxon>
        <taxon>Fungi</taxon>
        <taxon>Dikarya</taxon>
        <taxon>Ascomycota</taxon>
        <taxon>Pezizomycotina</taxon>
        <taxon>Sordariomycetes</taxon>
        <taxon>Sordariomycetidae</taxon>
        <taxon>Sordariales</taxon>
        <taxon>Lasiosphaeriaceae</taxon>
        <taxon>Cercophora</taxon>
    </lineage>
</organism>
<reference evidence="2" key="1">
    <citation type="submission" date="2023-06" db="EMBL/GenBank/DDBJ databases">
        <title>Genome-scale phylogeny and comparative genomics of the fungal order Sordariales.</title>
        <authorList>
            <consortium name="Lawrence Berkeley National Laboratory"/>
            <person name="Hensen N."/>
            <person name="Bonometti L."/>
            <person name="Westerberg I."/>
            <person name="Brannstrom I.O."/>
            <person name="Guillou S."/>
            <person name="Cros-Aarteil S."/>
            <person name="Calhoun S."/>
            <person name="Haridas S."/>
            <person name="Kuo A."/>
            <person name="Mondo S."/>
            <person name="Pangilinan J."/>
            <person name="Riley R."/>
            <person name="Labutti K."/>
            <person name="Andreopoulos B."/>
            <person name="Lipzen A."/>
            <person name="Chen C."/>
            <person name="Yanf M."/>
            <person name="Daum C."/>
            <person name="Ng V."/>
            <person name="Clum A."/>
            <person name="Steindorff A."/>
            <person name="Ohm R."/>
            <person name="Martin F."/>
            <person name="Silar P."/>
            <person name="Natvig D."/>
            <person name="Lalanne C."/>
            <person name="Gautier V."/>
            <person name="Ament-Velasquez S.L."/>
            <person name="Kruys A."/>
            <person name="Hutchinson M.I."/>
            <person name="Powell A.J."/>
            <person name="Barry K."/>
            <person name="Miller A.N."/>
            <person name="Grigoriev I.V."/>
            <person name="Debuchy R."/>
            <person name="Gladieux P."/>
            <person name="Thoren M.H."/>
            <person name="Johannesson H."/>
        </authorList>
    </citation>
    <scope>NUCLEOTIDE SEQUENCE</scope>
    <source>
        <strain evidence="2">SMH2532-1</strain>
    </source>
</reference>
<dbReference type="AlphaFoldDB" id="A0AA39XUT0"/>
<feature type="transmembrane region" description="Helical" evidence="1">
    <location>
        <begin position="593"/>
        <end position="613"/>
    </location>
</feature>
<accession>A0AA39XUT0</accession>
<feature type="transmembrane region" description="Helical" evidence="1">
    <location>
        <begin position="32"/>
        <end position="57"/>
    </location>
</feature>
<protein>
    <submittedName>
        <fullName evidence="2">Uncharacterized protein</fullName>
    </submittedName>
</protein>
<keyword evidence="1" id="KW-1133">Transmembrane helix</keyword>
<dbReference type="Proteomes" id="UP001174936">
    <property type="component" value="Unassembled WGS sequence"/>
</dbReference>
<keyword evidence="3" id="KW-1185">Reference proteome</keyword>
<dbReference type="EMBL" id="JAULSV010000006">
    <property type="protein sequence ID" value="KAK0640637.1"/>
    <property type="molecule type" value="Genomic_DNA"/>
</dbReference>
<gene>
    <name evidence="2" type="ORF">B0T16DRAFT_460803</name>
</gene>
<comment type="caution">
    <text evidence="2">The sequence shown here is derived from an EMBL/GenBank/DDBJ whole genome shotgun (WGS) entry which is preliminary data.</text>
</comment>
<feature type="transmembrane region" description="Helical" evidence="1">
    <location>
        <begin position="149"/>
        <end position="169"/>
    </location>
</feature>
<name>A0AA39XUT0_9PEZI</name>
<keyword evidence="1" id="KW-0812">Transmembrane</keyword>
<sequence>MGSSVYLGTWVNWSHGRINGLTLTVAQPWSDVLVASIALVVAFTGTQIWGIVCFAAFKIRQSAIGNSMYHQVQAALRHSCNSPAVFAFRVMEIVWSNFRSRPTSNGDDARLILRETELDDLQIVKDGRRGVRQAYHESRPASGSRFKQLFLLLALTIVFAVGLTTLSLLSAQAFKAPDNTALISSPYCGWPAEINITNLITPEEKAIRASLLVPAGAQYQTTRNYARSCYAEASDGKIAGSEKQCNTLVLPNIPSTLTMDKRCPFPGEGVCKTDSAVVESLMIQSRDALGINTRDDDQISAKKTLTCVPIDADQWATDWLDAEIVGGLPGDKMKGYDVGKVPGLEGLRSQYAFGVSNYSSMTSSAPYTLFWAQAMPGNESETAFLPRNEINVPDADLTLIAVSSRAFFDEPIPDPWFNLTVPQTDSSNGEKTWIAPPGWSFLACLERYQLCSSGRCSNASALYQLQALPNYGLDGLTPTQKAVADLVWKSLWAGQVRYALETMAGQILIANEMVMGSWFMRSSKIPANQWTIEAWNLANISLAVLQRRPSDYASPAPLLQEYPERIMKPGTDEDKDLCGRIRIRTSGCTSFRVLGLVMLALAAGFATLVNRVLPRVFKGRRKRAIPDWSKYNFYHLLMALCEARDIQPWGRRDGDVPVMVDGNRKFAM</sequence>
<evidence type="ECO:0000313" key="2">
    <source>
        <dbReference type="EMBL" id="KAK0640637.1"/>
    </source>
</evidence>